<accession>A0A965ZES3</accession>
<reference evidence="4" key="1">
    <citation type="submission" date="2020-01" db="EMBL/GenBank/DDBJ databases">
        <authorList>
            <person name="Seo Y.L."/>
        </authorList>
    </citation>
    <scope>NUCLEOTIDE SEQUENCE</scope>
    <source>
        <strain evidence="4">R11</strain>
    </source>
</reference>
<dbReference type="InterPro" id="IPR019257">
    <property type="entry name" value="MeTrfase_dom"/>
</dbReference>
<organism evidence="4 5">
    <name type="scientific">Mucilaginibacter agri</name>
    <dbReference type="NCBI Taxonomy" id="2695265"/>
    <lineage>
        <taxon>Bacteria</taxon>
        <taxon>Pseudomonadati</taxon>
        <taxon>Bacteroidota</taxon>
        <taxon>Sphingobacteriia</taxon>
        <taxon>Sphingobacteriales</taxon>
        <taxon>Sphingobacteriaceae</taxon>
        <taxon>Mucilaginibacter</taxon>
    </lineage>
</organism>
<comment type="caution">
    <text evidence="4">The sequence shown here is derived from an EMBL/GenBank/DDBJ whole genome shotgun (WGS) entry which is preliminary data.</text>
</comment>
<dbReference type="EC" id="2.1.1.44" evidence="4"/>
<dbReference type="RefSeq" id="WP_166584677.1">
    <property type="nucleotide sequence ID" value="NZ_WWEO01000039.1"/>
</dbReference>
<feature type="domain" description="Histidine-specific methyltransferase SAM-dependent" evidence="3">
    <location>
        <begin position="23"/>
        <end position="326"/>
    </location>
</feature>
<dbReference type="PANTHER" id="PTHR43397:SF1">
    <property type="entry name" value="ERGOTHIONEINE BIOSYNTHESIS PROTEIN 1"/>
    <property type="match status" value="1"/>
</dbReference>
<dbReference type="PIRSF" id="PIRSF018005">
    <property type="entry name" value="UCP018005"/>
    <property type="match status" value="1"/>
</dbReference>
<dbReference type="NCBIfam" id="TIGR03438">
    <property type="entry name" value="egtD_ergothio"/>
    <property type="match status" value="1"/>
</dbReference>
<dbReference type="GO" id="GO:0032259">
    <property type="term" value="P:methylation"/>
    <property type="evidence" value="ECO:0007669"/>
    <property type="project" value="UniProtKB-KW"/>
</dbReference>
<evidence type="ECO:0000313" key="4">
    <source>
        <dbReference type="EMBL" id="NCD68654.1"/>
    </source>
</evidence>
<dbReference type="InterPro" id="IPR029063">
    <property type="entry name" value="SAM-dependent_MTases_sf"/>
</dbReference>
<dbReference type="EMBL" id="WWEO01000039">
    <property type="protein sequence ID" value="NCD68654.1"/>
    <property type="molecule type" value="Genomic_DNA"/>
</dbReference>
<keyword evidence="1 4" id="KW-0489">Methyltransferase</keyword>
<dbReference type="Pfam" id="PF10017">
    <property type="entry name" value="Methyltransf_33"/>
    <property type="match status" value="1"/>
</dbReference>
<dbReference type="Proteomes" id="UP000638732">
    <property type="component" value="Unassembled WGS sequence"/>
</dbReference>
<evidence type="ECO:0000259" key="3">
    <source>
        <dbReference type="Pfam" id="PF10017"/>
    </source>
</evidence>
<sequence>MQASQLQNRQTLTAVDTALSQFYDDVISGLTSTPKHLDSKYFYDTRGDELFQDIMNCEEYYPTDCEMEIFTEQTAALAKAIKADGTPFNLIELGAGDATKSIHLLRQLQSSGTDFTYLPIDISGHVISSLNATLPALLPGLKIRGLEGEYFNMLTEAAKSSDNRNVVLFLGSNIGNMPVHEAEDFCKVLHMHLSAGDMALIGVDLKKNPKVILDAYNDKEGFTKQFNLNLLHRINRELDGNFDIDKFDHYPIYDPETGACKSYLISLEDQKVRIGGQMISFAKDEYIHMEVSQKYTVEQTNNMAAIACFKPIAEFYDSKKWFLDAIWMAL</sequence>
<evidence type="ECO:0000256" key="1">
    <source>
        <dbReference type="ARBA" id="ARBA00022603"/>
    </source>
</evidence>
<dbReference type="InterPro" id="IPR051128">
    <property type="entry name" value="EgtD_Methyltrsf_superfamily"/>
</dbReference>
<proteinExistence type="predicted"/>
<evidence type="ECO:0000256" key="2">
    <source>
        <dbReference type="ARBA" id="ARBA00022679"/>
    </source>
</evidence>
<dbReference type="InterPro" id="IPR017804">
    <property type="entry name" value="MeTrfase_EgtD-like"/>
</dbReference>
<evidence type="ECO:0000313" key="5">
    <source>
        <dbReference type="Proteomes" id="UP000638732"/>
    </source>
</evidence>
<name>A0A965ZES3_9SPHI</name>
<dbReference type="GO" id="GO:0052706">
    <property type="term" value="F:L-histidine N(alpha)-methyltransferase activity"/>
    <property type="evidence" value="ECO:0007669"/>
    <property type="project" value="UniProtKB-EC"/>
</dbReference>
<reference evidence="4" key="2">
    <citation type="submission" date="2020-10" db="EMBL/GenBank/DDBJ databases">
        <title>Mucilaginibacter sp. nov., isolated from soil.</title>
        <authorList>
            <person name="Jeon C.O."/>
        </authorList>
    </citation>
    <scope>NUCLEOTIDE SEQUENCE</scope>
    <source>
        <strain evidence="4">R11</strain>
    </source>
</reference>
<protein>
    <submittedName>
        <fullName evidence="4">L-histidine N(Alpha)-methyltransferase</fullName>
        <ecNumber evidence="4">2.1.1.44</ecNumber>
    </submittedName>
</protein>
<dbReference type="Gene3D" id="3.40.50.150">
    <property type="entry name" value="Vaccinia Virus protein VP39"/>
    <property type="match status" value="1"/>
</dbReference>
<dbReference type="PANTHER" id="PTHR43397">
    <property type="entry name" value="ERGOTHIONEINE BIOSYNTHESIS PROTEIN 1"/>
    <property type="match status" value="1"/>
</dbReference>
<keyword evidence="2 4" id="KW-0808">Transferase</keyword>
<dbReference type="InterPro" id="IPR035094">
    <property type="entry name" value="EgtD"/>
</dbReference>
<gene>
    <name evidence="4" type="primary">egtD</name>
    <name evidence="4" type="ORF">GSY63_04720</name>
</gene>
<dbReference type="AlphaFoldDB" id="A0A965ZES3"/>
<keyword evidence="5" id="KW-1185">Reference proteome</keyword>